<gene>
    <name evidence="2" type="ORF">BDV41DRAFT_566926</name>
</gene>
<dbReference type="GO" id="GO:0050660">
    <property type="term" value="F:flavin adenine dinucleotide binding"/>
    <property type="evidence" value="ECO:0007669"/>
    <property type="project" value="TreeGrafter"/>
</dbReference>
<dbReference type="EMBL" id="ML738359">
    <property type="protein sequence ID" value="KAE8310005.1"/>
    <property type="molecule type" value="Genomic_DNA"/>
</dbReference>
<proteinExistence type="predicted"/>
<dbReference type="PANTHER" id="PTHR43735:SF24">
    <property type="entry name" value="NUCLEOTIDE-DISULPHIDE OXIDOREDUCTASE AMID-LIKE, PUTATIVE (AFU_ORTHOLOGUE AFUA_1G17180)-RELATED"/>
    <property type="match status" value="1"/>
</dbReference>
<dbReference type="Gene3D" id="3.50.50.60">
    <property type="entry name" value="FAD/NAD(P)-binding domain"/>
    <property type="match status" value="3"/>
</dbReference>
<dbReference type="Proteomes" id="UP000325433">
    <property type="component" value="Unassembled WGS sequence"/>
</dbReference>
<dbReference type="PANTHER" id="PTHR43735">
    <property type="entry name" value="APOPTOSIS-INDUCING FACTOR 1"/>
    <property type="match status" value="1"/>
</dbReference>
<dbReference type="GO" id="GO:0004174">
    <property type="term" value="F:electron-transferring-flavoprotein dehydrogenase activity"/>
    <property type="evidence" value="ECO:0007669"/>
    <property type="project" value="TreeGrafter"/>
</dbReference>
<name>A0A5N6VN47_9EURO</name>
<accession>A0A5N6VN47</accession>
<evidence type="ECO:0000259" key="1">
    <source>
        <dbReference type="Pfam" id="PF07992"/>
    </source>
</evidence>
<keyword evidence="3" id="KW-1185">Reference proteome</keyword>
<feature type="domain" description="FAD/NAD(P)-binding" evidence="1">
    <location>
        <begin position="24"/>
        <end position="333"/>
    </location>
</feature>
<dbReference type="InterPro" id="IPR036188">
    <property type="entry name" value="FAD/NAD-bd_sf"/>
</dbReference>
<sequence length="420" mass="46469">MPQHTTVVPRSRNHPPYAAVRKPKIVIVGCSYAGMSATLTLTALKGGLPIPFASYGDYSHLQNVPSVQDFDITVVDERDGFFHSVGAPLAHISPAKTSMMWKVYKGFSELRRPDIDFVQGTVTSIDPTSQVMRYQDLEGRSQNLEYDYILISSGLRRPWPIIVEAEKLGVVVVGGGTLKWKVHEFHYWGAIGVEFAGKIKTHYIATPVTLVHSRHQLLLNEPLPEEFKTRTLELLRAQGIDVLLNQRADVQELPDGTSYVKFQDRNRLHTGMVIMAMASPTPSSQFLSSHILRVTLIYIGSLQIISRDEVIPRMFAAGDIVNLPGIKLGGNAMLMGSVAAANIYSLLVAQHNPSWRSAMERYVPMEPKMALSVGNSAVCYTPGDGVKYGKEWVEPMFGSDLGWSKILSALGLKNYENTAL</sequence>
<dbReference type="Pfam" id="PF07992">
    <property type="entry name" value="Pyr_redox_2"/>
    <property type="match status" value="1"/>
</dbReference>
<reference evidence="3" key="1">
    <citation type="submission" date="2019-04" db="EMBL/GenBank/DDBJ databases">
        <title>Friends and foes A comparative genomics studyof 23 Aspergillus species from section Flavi.</title>
        <authorList>
            <consortium name="DOE Joint Genome Institute"/>
            <person name="Kjaerbolling I."/>
            <person name="Vesth T."/>
            <person name="Frisvad J.C."/>
            <person name="Nybo J.L."/>
            <person name="Theobald S."/>
            <person name="Kildgaard S."/>
            <person name="Isbrandt T."/>
            <person name="Kuo A."/>
            <person name="Sato A."/>
            <person name="Lyhne E.K."/>
            <person name="Kogle M.E."/>
            <person name="Wiebenga A."/>
            <person name="Kun R.S."/>
            <person name="Lubbers R.J."/>
            <person name="Makela M.R."/>
            <person name="Barry K."/>
            <person name="Chovatia M."/>
            <person name="Clum A."/>
            <person name="Daum C."/>
            <person name="Haridas S."/>
            <person name="He G."/>
            <person name="LaButti K."/>
            <person name="Lipzen A."/>
            <person name="Mondo S."/>
            <person name="Riley R."/>
            <person name="Salamov A."/>
            <person name="Simmons B.A."/>
            <person name="Magnuson J.K."/>
            <person name="Henrissat B."/>
            <person name="Mortensen U.H."/>
            <person name="Larsen T.O."/>
            <person name="Devries R.P."/>
            <person name="Grigoriev I.V."/>
            <person name="Machida M."/>
            <person name="Baker S.E."/>
            <person name="Andersen M.R."/>
        </authorList>
    </citation>
    <scope>NUCLEOTIDE SEQUENCE [LARGE SCALE GENOMIC DNA]</scope>
    <source>
        <strain evidence="3">CBS 130015</strain>
    </source>
</reference>
<dbReference type="InterPro" id="IPR023753">
    <property type="entry name" value="FAD/NAD-binding_dom"/>
</dbReference>
<evidence type="ECO:0000313" key="3">
    <source>
        <dbReference type="Proteomes" id="UP000325433"/>
    </source>
</evidence>
<protein>
    <recommendedName>
        <fullName evidence="1">FAD/NAD(P)-binding domain-containing protein</fullName>
    </recommendedName>
</protein>
<dbReference type="GO" id="GO:0005737">
    <property type="term" value="C:cytoplasm"/>
    <property type="evidence" value="ECO:0007669"/>
    <property type="project" value="TreeGrafter"/>
</dbReference>
<evidence type="ECO:0000313" key="2">
    <source>
        <dbReference type="EMBL" id="KAE8310005.1"/>
    </source>
</evidence>
<organism evidence="2 3">
    <name type="scientific">Aspergillus transmontanensis</name>
    <dbReference type="NCBI Taxonomy" id="1034304"/>
    <lineage>
        <taxon>Eukaryota</taxon>
        <taxon>Fungi</taxon>
        <taxon>Dikarya</taxon>
        <taxon>Ascomycota</taxon>
        <taxon>Pezizomycotina</taxon>
        <taxon>Eurotiomycetes</taxon>
        <taxon>Eurotiomycetidae</taxon>
        <taxon>Eurotiales</taxon>
        <taxon>Aspergillaceae</taxon>
        <taxon>Aspergillus</taxon>
        <taxon>Aspergillus subgen. Circumdati</taxon>
    </lineage>
</organism>
<dbReference type="SUPFAM" id="SSF51905">
    <property type="entry name" value="FAD/NAD(P)-binding domain"/>
    <property type="match status" value="1"/>
</dbReference>
<dbReference type="AlphaFoldDB" id="A0A5N6VN47"/>